<accession>A0A5B7FHF7</accession>
<organism evidence="1 2">
    <name type="scientific">Portunus trituberculatus</name>
    <name type="common">Swimming crab</name>
    <name type="synonym">Neptunus trituberculatus</name>
    <dbReference type="NCBI Taxonomy" id="210409"/>
    <lineage>
        <taxon>Eukaryota</taxon>
        <taxon>Metazoa</taxon>
        <taxon>Ecdysozoa</taxon>
        <taxon>Arthropoda</taxon>
        <taxon>Crustacea</taxon>
        <taxon>Multicrustacea</taxon>
        <taxon>Malacostraca</taxon>
        <taxon>Eumalacostraca</taxon>
        <taxon>Eucarida</taxon>
        <taxon>Decapoda</taxon>
        <taxon>Pleocyemata</taxon>
        <taxon>Brachyura</taxon>
        <taxon>Eubrachyura</taxon>
        <taxon>Portunoidea</taxon>
        <taxon>Portunidae</taxon>
        <taxon>Portuninae</taxon>
        <taxon>Portunus</taxon>
    </lineage>
</organism>
<keyword evidence="2" id="KW-1185">Reference proteome</keyword>
<evidence type="ECO:0000313" key="1">
    <source>
        <dbReference type="EMBL" id="MPC44358.1"/>
    </source>
</evidence>
<name>A0A5B7FHF7_PORTR</name>
<dbReference type="EMBL" id="VSRR010006241">
    <property type="protein sequence ID" value="MPC44358.1"/>
    <property type="molecule type" value="Genomic_DNA"/>
</dbReference>
<gene>
    <name evidence="1" type="ORF">E2C01_038030</name>
</gene>
<reference evidence="1 2" key="1">
    <citation type="submission" date="2019-05" db="EMBL/GenBank/DDBJ databases">
        <title>Another draft genome of Portunus trituberculatus and its Hox gene families provides insights of decapod evolution.</title>
        <authorList>
            <person name="Jeong J.-H."/>
            <person name="Song I."/>
            <person name="Kim S."/>
            <person name="Choi T."/>
            <person name="Kim D."/>
            <person name="Ryu S."/>
            <person name="Kim W."/>
        </authorList>
    </citation>
    <scope>NUCLEOTIDE SEQUENCE [LARGE SCALE GENOMIC DNA]</scope>
    <source>
        <tissue evidence="1">Muscle</tissue>
    </source>
</reference>
<evidence type="ECO:0000313" key="2">
    <source>
        <dbReference type="Proteomes" id="UP000324222"/>
    </source>
</evidence>
<dbReference type="AlphaFoldDB" id="A0A5B7FHF7"/>
<proteinExistence type="predicted"/>
<protein>
    <submittedName>
        <fullName evidence="1">Uncharacterized protein</fullName>
    </submittedName>
</protein>
<dbReference type="Proteomes" id="UP000324222">
    <property type="component" value="Unassembled WGS sequence"/>
</dbReference>
<comment type="caution">
    <text evidence="1">The sequence shown here is derived from an EMBL/GenBank/DDBJ whole genome shotgun (WGS) entry which is preliminary data.</text>
</comment>
<sequence>MNNVYRFINKLFCDYQNNQSPVSGYICTLQLINSPNCNLVRHCPRKTVPRARLDSRLALRSSSTQMI</sequence>